<dbReference type="Proteomes" id="UP000887579">
    <property type="component" value="Unplaced"/>
</dbReference>
<sequence length="374" mass="43882">MGNPMALAKRHKEVRFRSSKNSHYSKFYYCETSKCNTNPFKALQYKTSDFEFINPEPNSFDSKLWPTLIKKRNRRNKKLKNMVIIEKEIKERTSSVGYVSPNATKAWVQFQFLNASGAINNVRLTMNIVNFTLTFEAGSIKKTIPWRKIFYSRVGRPRIDFDVWFSPKSYSFYANVVNTNFTVPFKATGELITKFFGGKWEHIVFSESKIGFSRSPSKKLSCNENTKFDASLNVTNISNKIITDNATLFLPMITDYETKNFEFRKSLCPGSDLFRFEITSVEHPDGDMKLHSNLWIRKNLQWFQEYSFNIFISDEKNCTNIEMEISEKLIIFRCNKDVLHLLQFNSLLGTKFTFFTNDIKYLVFENKKKFICVR</sequence>
<reference evidence="2" key="1">
    <citation type="submission" date="2022-11" db="UniProtKB">
        <authorList>
            <consortium name="WormBaseParasite"/>
        </authorList>
    </citation>
    <scope>IDENTIFICATION</scope>
</reference>
<protein>
    <submittedName>
        <fullName evidence="2">Uncharacterized protein</fullName>
    </submittedName>
</protein>
<proteinExistence type="predicted"/>
<organism evidence="1 2">
    <name type="scientific">Panagrolaimus sp. ES5</name>
    <dbReference type="NCBI Taxonomy" id="591445"/>
    <lineage>
        <taxon>Eukaryota</taxon>
        <taxon>Metazoa</taxon>
        <taxon>Ecdysozoa</taxon>
        <taxon>Nematoda</taxon>
        <taxon>Chromadorea</taxon>
        <taxon>Rhabditida</taxon>
        <taxon>Tylenchina</taxon>
        <taxon>Panagrolaimomorpha</taxon>
        <taxon>Panagrolaimoidea</taxon>
        <taxon>Panagrolaimidae</taxon>
        <taxon>Panagrolaimus</taxon>
    </lineage>
</organism>
<evidence type="ECO:0000313" key="2">
    <source>
        <dbReference type="WBParaSite" id="ES5_v2.g21206.t1"/>
    </source>
</evidence>
<name>A0AC34FUY4_9BILA</name>
<dbReference type="WBParaSite" id="ES5_v2.g21206.t1">
    <property type="protein sequence ID" value="ES5_v2.g21206.t1"/>
    <property type="gene ID" value="ES5_v2.g21206"/>
</dbReference>
<accession>A0AC34FUY4</accession>
<evidence type="ECO:0000313" key="1">
    <source>
        <dbReference type="Proteomes" id="UP000887579"/>
    </source>
</evidence>